<feature type="domain" description="Glucose-methanol-choline oxidoreductase N-terminal" evidence="6">
    <location>
        <begin position="135"/>
        <end position="158"/>
    </location>
</feature>
<name>A0AAV1IZM1_9NEOP</name>
<accession>A0AAV1IZM1</accession>
<dbReference type="GO" id="GO:0016614">
    <property type="term" value="F:oxidoreductase activity, acting on CH-OH group of donors"/>
    <property type="evidence" value="ECO:0007669"/>
    <property type="project" value="InterPro"/>
</dbReference>
<dbReference type="Proteomes" id="UP001497472">
    <property type="component" value="Unassembled WGS sequence"/>
</dbReference>
<reference evidence="8 9" key="1">
    <citation type="submission" date="2023-11" db="EMBL/GenBank/DDBJ databases">
        <authorList>
            <person name="Okamura Y."/>
        </authorList>
    </citation>
    <scope>NUCLEOTIDE SEQUENCE [LARGE SCALE GENOMIC DNA]</scope>
</reference>
<dbReference type="AlphaFoldDB" id="A0AAV1IZM1"/>
<proteinExistence type="inferred from homology"/>
<keyword evidence="5" id="KW-0732">Signal</keyword>
<keyword evidence="3 4" id="KW-0274">FAD</keyword>
<dbReference type="PANTHER" id="PTHR11552">
    <property type="entry name" value="GLUCOSE-METHANOL-CHOLINE GMC OXIDOREDUCTASE"/>
    <property type="match status" value="1"/>
</dbReference>
<feature type="active site" description="Proton donor" evidence="2">
    <location>
        <position position="553"/>
    </location>
</feature>
<dbReference type="SUPFAM" id="SSF54373">
    <property type="entry name" value="FAD-linked reductases, C-terminal domain"/>
    <property type="match status" value="1"/>
</dbReference>
<organism evidence="8 9">
    <name type="scientific">Leptosia nina</name>
    <dbReference type="NCBI Taxonomy" id="320188"/>
    <lineage>
        <taxon>Eukaryota</taxon>
        <taxon>Metazoa</taxon>
        <taxon>Ecdysozoa</taxon>
        <taxon>Arthropoda</taxon>
        <taxon>Hexapoda</taxon>
        <taxon>Insecta</taxon>
        <taxon>Pterygota</taxon>
        <taxon>Neoptera</taxon>
        <taxon>Endopterygota</taxon>
        <taxon>Lepidoptera</taxon>
        <taxon>Glossata</taxon>
        <taxon>Ditrysia</taxon>
        <taxon>Papilionoidea</taxon>
        <taxon>Pieridae</taxon>
        <taxon>Pierinae</taxon>
        <taxon>Leptosia</taxon>
    </lineage>
</organism>
<sequence>MRQLMLASVLWILCVLLHPIKAQNENPFASFMKFIKDGTLELDHEPSDQVNMLSEYDFIIVGAGTAGCVLANRLTEVPDWKVLLLEAGTNENFVMDIPLLSNYLQFTSANWGYKTEPSEKYCAGFENQQCNWPRGKVVGGSSVLNYMIYTRGAPQDYNNWESMGNSGWGWDEVLPYFKKIENFNIQAFDNPEYHGHDGYLSVEHAPFRTTKARAWVKGAKELGFKYGDYNGATPAAVSYLQLSMKNGTRHSSNRAYLHPINKRNNLYLSKASMVTKLLFDPTNTKVIGIEFEKHGKRFKILAKKEVIISGGTINSPQLLMLSGIGPKDHLESLHIPIVKDLPVGHNLMDHIAAGGLQFMVKPQNLSLSTEFIFNHIELIFKWMQTHKGPLSVPGGCEALVFMNLKDKFNSTAWPDMELLFIGGGLNSDPLLPRNFNFDEQIYLETYNALGKNDIFMVFPMLMRPKSRGRVMLQSRNPKVQPILIPNYFEYPEDLEKIVEGIKVAIEISRQPSMKKLDTKLYDVPIEECLQYGPFGSDAYFACQTQMFTFTIYHQSGTCKMGNKNDPTAVVDDRLRVHGISSLRVIDASIMPQIVSSHTNAPVYMIAEKGADMIKEDWGQKIIK</sequence>
<protein>
    <recommendedName>
        <fullName evidence="6 7">Glucose-methanol-choline oxidoreductase N-terminal domain-containing protein</fullName>
    </recommendedName>
</protein>
<feature type="domain" description="Glucose-methanol-choline oxidoreductase N-terminal" evidence="7">
    <location>
        <begin position="311"/>
        <end position="325"/>
    </location>
</feature>
<dbReference type="PROSITE" id="PS00623">
    <property type="entry name" value="GMC_OXRED_1"/>
    <property type="match status" value="1"/>
</dbReference>
<dbReference type="Pfam" id="PF05199">
    <property type="entry name" value="GMC_oxred_C"/>
    <property type="match status" value="1"/>
</dbReference>
<evidence type="ECO:0000313" key="8">
    <source>
        <dbReference type="EMBL" id="CAK1541570.1"/>
    </source>
</evidence>
<feature type="active site" description="Proton acceptor" evidence="2">
    <location>
        <position position="597"/>
    </location>
</feature>
<comment type="cofactor">
    <cofactor evidence="3">
        <name>FAD</name>
        <dbReference type="ChEBI" id="CHEBI:57692"/>
    </cofactor>
</comment>
<dbReference type="Pfam" id="PF00732">
    <property type="entry name" value="GMC_oxred_N"/>
    <property type="match status" value="1"/>
</dbReference>
<dbReference type="SUPFAM" id="SSF51905">
    <property type="entry name" value="FAD/NAD(P)-binding domain"/>
    <property type="match status" value="1"/>
</dbReference>
<dbReference type="InterPro" id="IPR036188">
    <property type="entry name" value="FAD/NAD-bd_sf"/>
</dbReference>
<evidence type="ECO:0000259" key="7">
    <source>
        <dbReference type="PROSITE" id="PS00624"/>
    </source>
</evidence>
<comment type="similarity">
    <text evidence="1 4">Belongs to the GMC oxidoreductase family.</text>
</comment>
<feature type="binding site" evidence="3">
    <location>
        <position position="137"/>
    </location>
    <ligand>
        <name>FAD</name>
        <dbReference type="ChEBI" id="CHEBI:57692"/>
    </ligand>
</feature>
<dbReference type="GO" id="GO:0050660">
    <property type="term" value="F:flavin adenine dinucleotide binding"/>
    <property type="evidence" value="ECO:0007669"/>
    <property type="project" value="InterPro"/>
</dbReference>
<dbReference type="PANTHER" id="PTHR11552:SF158">
    <property type="entry name" value="GH23626P-RELATED"/>
    <property type="match status" value="1"/>
</dbReference>
<dbReference type="InterPro" id="IPR012132">
    <property type="entry name" value="GMC_OxRdtase"/>
</dbReference>
<feature type="signal peptide" evidence="5">
    <location>
        <begin position="1"/>
        <end position="22"/>
    </location>
</feature>
<evidence type="ECO:0000256" key="2">
    <source>
        <dbReference type="PIRSR" id="PIRSR000137-1"/>
    </source>
</evidence>
<gene>
    <name evidence="8" type="ORF">LNINA_LOCUS1538</name>
</gene>
<dbReference type="InterPro" id="IPR007867">
    <property type="entry name" value="GMC_OxRtase_C"/>
</dbReference>
<evidence type="ECO:0000256" key="4">
    <source>
        <dbReference type="RuleBase" id="RU003968"/>
    </source>
</evidence>
<dbReference type="InterPro" id="IPR000172">
    <property type="entry name" value="GMC_OxRdtase_N"/>
</dbReference>
<evidence type="ECO:0000256" key="3">
    <source>
        <dbReference type="PIRSR" id="PIRSR000137-2"/>
    </source>
</evidence>
<dbReference type="EMBL" id="CAVLEF010000002">
    <property type="protein sequence ID" value="CAK1541570.1"/>
    <property type="molecule type" value="Genomic_DNA"/>
</dbReference>
<feature type="chain" id="PRO_5043931472" description="Glucose-methanol-choline oxidoreductase N-terminal domain-containing protein" evidence="5">
    <location>
        <begin position="23"/>
        <end position="623"/>
    </location>
</feature>
<dbReference type="Gene3D" id="3.50.50.60">
    <property type="entry name" value="FAD/NAD(P)-binding domain"/>
    <property type="match status" value="1"/>
</dbReference>
<evidence type="ECO:0000256" key="5">
    <source>
        <dbReference type="SAM" id="SignalP"/>
    </source>
</evidence>
<dbReference type="Gene3D" id="3.30.560.10">
    <property type="entry name" value="Glucose Oxidase, domain 3"/>
    <property type="match status" value="1"/>
</dbReference>
<comment type="caution">
    <text evidence="8">The sequence shown here is derived from an EMBL/GenBank/DDBJ whole genome shotgun (WGS) entry which is preliminary data.</text>
</comment>
<evidence type="ECO:0000256" key="1">
    <source>
        <dbReference type="ARBA" id="ARBA00010790"/>
    </source>
</evidence>
<dbReference type="PROSITE" id="PS00624">
    <property type="entry name" value="GMC_OXRED_2"/>
    <property type="match status" value="1"/>
</dbReference>
<keyword evidence="4" id="KW-0285">Flavoprotein</keyword>
<feature type="binding site" evidence="3">
    <location>
        <position position="274"/>
    </location>
    <ligand>
        <name>FAD</name>
        <dbReference type="ChEBI" id="CHEBI:57692"/>
    </ligand>
</feature>
<keyword evidence="9" id="KW-1185">Reference proteome</keyword>
<evidence type="ECO:0000259" key="6">
    <source>
        <dbReference type="PROSITE" id="PS00623"/>
    </source>
</evidence>
<evidence type="ECO:0000313" key="9">
    <source>
        <dbReference type="Proteomes" id="UP001497472"/>
    </source>
</evidence>
<dbReference type="PIRSF" id="PIRSF000137">
    <property type="entry name" value="Alcohol_oxidase"/>
    <property type="match status" value="1"/>
</dbReference>